<dbReference type="InterPro" id="IPR008909">
    <property type="entry name" value="DALR_anticod-bd"/>
</dbReference>
<dbReference type="GO" id="GO:0016874">
    <property type="term" value="F:ligase activity"/>
    <property type="evidence" value="ECO:0007669"/>
    <property type="project" value="UniProtKB-KW"/>
</dbReference>
<keyword evidence="4 11" id="KW-0963">Cytoplasm</keyword>
<keyword evidence="7 11" id="KW-0067">ATP-binding</keyword>
<accession>A0ABM5UT78</accession>
<dbReference type="InterPro" id="IPR015944">
    <property type="entry name" value="Gly-tRNA-synth_bsu"/>
</dbReference>
<sequence length="689" mass="78455">MLTQDFLLEIGCEELPPRTLDKLSCTLSQNIKRELEKVELSFESIHRYATPRRLAVLIKSLTSEQPPRTLERQGPSVKAAFTKDGTPTIACLGFARSCGVLTDQLQIKEREKKAFIYCRIKQPGQATCKLLPEIIQSAIKNLSIPKAMRWGSHPESFVRPVRWVTMLFDKEIVPTTLLGHAADRKTFGNRFHHPKGITITQPSDYQQLLLNHGMVIADFDKRREKIRELIKKTAASKGEVIIDEDLLKEVTGMVEWPVALLGHFKLGFLKLPPEVLITTMKVHQRCFPIKNNQGDLLPYFILISNIASKDPKYVIEGNERVINARLSDASFFYHNDLKVSLESRLRKLSGIIFQQQLGTLADKTTRIYKLTDFIAKQIKVDEKLTKRAALLAKCDLLSEMVYEFPSLQGTMGYYYALHDKESNIIAQGIKDHYLPRFSGDELPKNLEGVCVALADRLDTLIGIIGINKSHTGDKDPFALRRAALGILRLLIEKELPLDLLELLKESEKNYIHQLPNHNVVNQSFNFIIERLRAWYLEKNVSPAVFMAVLSAHPTEPLDFDRRIKAVQYFQTLPEANALTAAYKRVSNILKKQSSEMAADHIDTSLFDSDVERDLAEALKIHTKSVNNLYKKSDYTKALSELATLKDPIDTFFDKVMVMVDDKKKRNNRLELLTSLRQLFTKIADISLLT</sequence>
<feature type="domain" description="DALR anticodon binding" evidence="12">
    <location>
        <begin position="580"/>
        <end position="682"/>
    </location>
</feature>
<evidence type="ECO:0000259" key="12">
    <source>
        <dbReference type="Pfam" id="PF05746"/>
    </source>
</evidence>
<keyword evidence="9 11" id="KW-0030">Aminoacyl-tRNA synthetase</keyword>
<dbReference type="RefSeq" id="WP_048874738.1">
    <property type="nucleotide sequence ID" value="NZ_CP011126.1"/>
</dbReference>
<name>A0ABM5UT78_9COXI</name>
<dbReference type="PRINTS" id="PR01045">
    <property type="entry name" value="TRNASYNTHGB"/>
</dbReference>
<evidence type="ECO:0000256" key="10">
    <source>
        <dbReference type="ARBA" id="ARBA00047937"/>
    </source>
</evidence>
<keyword evidence="14" id="KW-1185">Reference proteome</keyword>
<evidence type="ECO:0000256" key="6">
    <source>
        <dbReference type="ARBA" id="ARBA00022741"/>
    </source>
</evidence>
<organism evidence="13 14">
    <name type="scientific">Candidatus Coxiella mudrowiae</name>
    <dbReference type="NCBI Taxonomy" id="2054173"/>
    <lineage>
        <taxon>Bacteria</taxon>
        <taxon>Pseudomonadati</taxon>
        <taxon>Pseudomonadota</taxon>
        <taxon>Gammaproteobacteria</taxon>
        <taxon>Legionellales</taxon>
        <taxon>Coxiellaceae</taxon>
        <taxon>Coxiella</taxon>
    </lineage>
</organism>
<dbReference type="PANTHER" id="PTHR30075">
    <property type="entry name" value="GLYCYL-TRNA SYNTHETASE"/>
    <property type="match status" value="1"/>
</dbReference>
<dbReference type="Pfam" id="PF05746">
    <property type="entry name" value="DALR_1"/>
    <property type="match status" value="1"/>
</dbReference>
<keyword evidence="8 11" id="KW-0648">Protein biosynthesis</keyword>
<evidence type="ECO:0000313" key="14">
    <source>
        <dbReference type="Proteomes" id="UP000063965"/>
    </source>
</evidence>
<dbReference type="InterPro" id="IPR006194">
    <property type="entry name" value="Gly-tRNA-synth_heterodimer"/>
</dbReference>
<evidence type="ECO:0000256" key="11">
    <source>
        <dbReference type="HAMAP-Rule" id="MF_00255"/>
    </source>
</evidence>
<dbReference type="NCBIfam" id="TIGR00211">
    <property type="entry name" value="glyS"/>
    <property type="match status" value="1"/>
</dbReference>
<comment type="similarity">
    <text evidence="2 11">Belongs to the class-II aminoacyl-tRNA synthetase family.</text>
</comment>
<comment type="subcellular location">
    <subcellularLocation>
        <location evidence="1 11">Cytoplasm</location>
    </subcellularLocation>
</comment>
<evidence type="ECO:0000313" key="13">
    <source>
        <dbReference type="EMBL" id="AKQ33139.1"/>
    </source>
</evidence>
<keyword evidence="6 11" id="KW-0547">Nucleotide-binding</keyword>
<reference evidence="13 14" key="1">
    <citation type="journal article" date="2015" name="Genome Biol. Evol.">
        <title>Distinctive Genome Reduction Rates Revealed by Genomic Analyses of Two Coxiella-Like Endosymbionts in Ticks.</title>
        <authorList>
            <person name="Gottlieb Y."/>
            <person name="Lalzar I."/>
            <person name="Klasson L."/>
        </authorList>
    </citation>
    <scope>NUCLEOTIDE SEQUENCE [LARGE SCALE GENOMIC DNA]</scope>
    <source>
        <strain evidence="13 14">CRt</strain>
    </source>
</reference>
<evidence type="ECO:0000256" key="5">
    <source>
        <dbReference type="ARBA" id="ARBA00022598"/>
    </source>
</evidence>
<keyword evidence="5 11" id="KW-0436">Ligase</keyword>
<evidence type="ECO:0000256" key="7">
    <source>
        <dbReference type="ARBA" id="ARBA00022840"/>
    </source>
</evidence>
<dbReference type="PANTHER" id="PTHR30075:SF2">
    <property type="entry name" value="GLYCINE--TRNA LIGASE, CHLOROPLASTIC_MITOCHONDRIAL 2"/>
    <property type="match status" value="1"/>
</dbReference>
<dbReference type="Gene3D" id="1.10.730.10">
    <property type="entry name" value="Isoleucyl-tRNA Synthetase, Domain 1"/>
    <property type="match status" value="1"/>
</dbReference>
<dbReference type="EMBL" id="CP011126">
    <property type="protein sequence ID" value="AKQ33139.1"/>
    <property type="molecule type" value="Genomic_DNA"/>
</dbReference>
<gene>
    <name evidence="11 13" type="primary">glyS</name>
    <name evidence="13" type="ORF">CleRT_00180</name>
</gene>
<dbReference type="HAMAP" id="MF_00255">
    <property type="entry name" value="Gly_tRNA_synth_beta"/>
    <property type="match status" value="1"/>
</dbReference>
<protein>
    <recommendedName>
        <fullName evidence="11">Glycine--tRNA ligase beta subunit</fullName>
        <ecNumber evidence="11">6.1.1.14</ecNumber>
    </recommendedName>
    <alternativeName>
        <fullName evidence="11">Glycyl-tRNA synthetase beta subunit</fullName>
        <shortName evidence="11">GlyRS</shortName>
    </alternativeName>
</protein>
<evidence type="ECO:0000256" key="1">
    <source>
        <dbReference type="ARBA" id="ARBA00004496"/>
    </source>
</evidence>
<dbReference type="PROSITE" id="PS50861">
    <property type="entry name" value="AA_TRNA_LIGASE_II_GLYAB"/>
    <property type="match status" value="1"/>
</dbReference>
<evidence type="ECO:0000256" key="3">
    <source>
        <dbReference type="ARBA" id="ARBA00011209"/>
    </source>
</evidence>
<dbReference type="SUPFAM" id="SSF109604">
    <property type="entry name" value="HD-domain/PDEase-like"/>
    <property type="match status" value="1"/>
</dbReference>
<proteinExistence type="inferred from homology"/>
<evidence type="ECO:0000256" key="2">
    <source>
        <dbReference type="ARBA" id="ARBA00008226"/>
    </source>
</evidence>
<dbReference type="Proteomes" id="UP000063965">
    <property type="component" value="Chromosome"/>
</dbReference>
<dbReference type="EC" id="6.1.1.14" evidence="11"/>
<evidence type="ECO:0000256" key="9">
    <source>
        <dbReference type="ARBA" id="ARBA00023146"/>
    </source>
</evidence>
<comment type="subunit">
    <text evidence="3 11">Tetramer of two alpha and two beta subunits.</text>
</comment>
<evidence type="ECO:0000256" key="4">
    <source>
        <dbReference type="ARBA" id="ARBA00022490"/>
    </source>
</evidence>
<dbReference type="Pfam" id="PF02092">
    <property type="entry name" value="tRNA_synt_2f"/>
    <property type="match status" value="1"/>
</dbReference>
<evidence type="ECO:0000256" key="8">
    <source>
        <dbReference type="ARBA" id="ARBA00022917"/>
    </source>
</evidence>
<comment type="catalytic activity">
    <reaction evidence="10 11">
        <text>tRNA(Gly) + glycine + ATP = glycyl-tRNA(Gly) + AMP + diphosphate</text>
        <dbReference type="Rhea" id="RHEA:16013"/>
        <dbReference type="Rhea" id="RHEA-COMP:9664"/>
        <dbReference type="Rhea" id="RHEA-COMP:9683"/>
        <dbReference type="ChEBI" id="CHEBI:30616"/>
        <dbReference type="ChEBI" id="CHEBI:33019"/>
        <dbReference type="ChEBI" id="CHEBI:57305"/>
        <dbReference type="ChEBI" id="CHEBI:78442"/>
        <dbReference type="ChEBI" id="CHEBI:78522"/>
        <dbReference type="ChEBI" id="CHEBI:456215"/>
        <dbReference type="EC" id="6.1.1.14"/>
    </reaction>
</comment>